<dbReference type="Proteomes" id="UP000224080">
    <property type="component" value="Unassembled WGS sequence"/>
</dbReference>
<feature type="region of interest" description="Disordered" evidence="1">
    <location>
        <begin position="185"/>
        <end position="214"/>
    </location>
</feature>
<gene>
    <name evidence="2" type="ORF">GX51_04221</name>
</gene>
<feature type="compositionally biased region" description="Basic and acidic residues" evidence="1">
    <location>
        <begin position="436"/>
        <end position="447"/>
    </location>
</feature>
<keyword evidence="3" id="KW-1185">Reference proteome</keyword>
<dbReference type="OrthoDB" id="3786931at2759"/>
<dbReference type="AlphaFoldDB" id="A0A2B7X2B4"/>
<reference evidence="2 3" key="1">
    <citation type="submission" date="2017-10" db="EMBL/GenBank/DDBJ databases">
        <title>Comparative genomics in systemic dimorphic fungi from Ajellomycetaceae.</title>
        <authorList>
            <person name="Munoz J.F."/>
            <person name="Mcewen J.G."/>
            <person name="Clay O.K."/>
            <person name="Cuomo C.A."/>
        </authorList>
    </citation>
    <scope>NUCLEOTIDE SEQUENCE [LARGE SCALE GENOMIC DNA]</scope>
    <source>
        <strain evidence="2 3">UAMH130</strain>
    </source>
</reference>
<evidence type="ECO:0000313" key="2">
    <source>
        <dbReference type="EMBL" id="PGH03186.1"/>
    </source>
</evidence>
<evidence type="ECO:0000256" key="1">
    <source>
        <dbReference type="SAM" id="MobiDB-lite"/>
    </source>
</evidence>
<sequence>MPKDDLTSGLSYLAKRQLAFVLYSGITVDKEVYDPDGEKLSDSLLSNSWSKCAPHGKLKGKLSAYIFKLIKHEVSVRIDRCTRQRNITATQQYLQQLNNMWMKDSSFAKKYGKPTNKWPYQDGQCDACMIVRVAQDLTALRQLRRQLEDRASNTHSQGENPSRPRLLCWVKMFLDFHKANDRNRTLPQSKSISHSHDHLRPSAKSGLERKPQADWIERTNSTIKRWQELEASDTVPVPAKEARSGHGLDCYTPGAIARSRTVHGTGHNRQRSHGARQQLSRNPLADKPTPNITDHYRTLKRSFSLTHRRNNESDYLMKNDHRTIDGEQHSRNYNQRRNHPCSDAEDSESRRYSVASLSSNYSLSPPGTPVMEQPTSRGERYNDALSCPAASETSTATAAGTAAVSTTCAGAGNYGSNGDFDTDLESVPGLEHDIDARHGREHDRPDATEVAQNWEQDSPKSPSAGDPDEEWDDDEVVYESDEDHSRPGDEHGDADARANGCGYGISEAGLWDLDSEWPGKDEHDGYSHGYGYNVASQQLWDLDLKGLAPVEQSGGLPQEPRDAASSASVLTMLEKVLFEDRGEEWGNAAISGRR</sequence>
<evidence type="ECO:0000313" key="3">
    <source>
        <dbReference type="Proteomes" id="UP000224080"/>
    </source>
</evidence>
<feature type="compositionally biased region" description="Basic and acidic residues" evidence="1">
    <location>
        <begin position="309"/>
        <end position="330"/>
    </location>
</feature>
<name>A0A2B7X2B4_9EURO</name>
<proteinExistence type="predicted"/>
<comment type="caution">
    <text evidence="2">The sequence shown here is derived from an EMBL/GenBank/DDBJ whole genome shotgun (WGS) entry which is preliminary data.</text>
</comment>
<accession>A0A2B7X2B4</accession>
<protein>
    <submittedName>
        <fullName evidence="2">Uncharacterized protein</fullName>
    </submittedName>
</protein>
<feature type="compositionally biased region" description="Polar residues" evidence="1">
    <location>
        <begin position="450"/>
        <end position="461"/>
    </location>
</feature>
<feature type="compositionally biased region" description="Acidic residues" evidence="1">
    <location>
        <begin position="466"/>
        <end position="482"/>
    </location>
</feature>
<dbReference type="EMBL" id="PDNC01000051">
    <property type="protein sequence ID" value="PGH03186.1"/>
    <property type="molecule type" value="Genomic_DNA"/>
</dbReference>
<feature type="compositionally biased region" description="Basic and acidic residues" evidence="1">
    <location>
        <begin position="194"/>
        <end position="214"/>
    </location>
</feature>
<feature type="compositionally biased region" description="Low complexity" evidence="1">
    <location>
        <begin position="352"/>
        <end position="364"/>
    </location>
</feature>
<dbReference type="STRING" id="2060905.A0A2B7X2B4"/>
<feature type="compositionally biased region" description="Basic and acidic residues" evidence="1">
    <location>
        <begin position="483"/>
        <end position="496"/>
    </location>
</feature>
<organism evidence="2 3">
    <name type="scientific">Blastomyces parvus</name>
    <dbReference type="NCBI Taxonomy" id="2060905"/>
    <lineage>
        <taxon>Eukaryota</taxon>
        <taxon>Fungi</taxon>
        <taxon>Dikarya</taxon>
        <taxon>Ascomycota</taxon>
        <taxon>Pezizomycotina</taxon>
        <taxon>Eurotiomycetes</taxon>
        <taxon>Eurotiomycetidae</taxon>
        <taxon>Onygenales</taxon>
        <taxon>Ajellomycetaceae</taxon>
        <taxon>Blastomyces</taxon>
    </lineage>
</organism>
<feature type="region of interest" description="Disordered" evidence="1">
    <location>
        <begin position="231"/>
        <end position="382"/>
    </location>
</feature>
<feature type="region of interest" description="Disordered" evidence="1">
    <location>
        <begin position="436"/>
        <end position="501"/>
    </location>
</feature>